<dbReference type="OMA" id="MAICVAD"/>
<keyword evidence="2" id="KW-0539">Nucleus</keyword>
<feature type="domain" description="HTH CENPB-type" evidence="4">
    <location>
        <begin position="933"/>
        <end position="1003"/>
    </location>
</feature>
<dbReference type="SUPFAM" id="SSF46689">
    <property type="entry name" value="Homeodomain-like"/>
    <property type="match status" value="7"/>
</dbReference>
<dbReference type="PANTHER" id="PTHR19303:SF36">
    <property type="entry name" value="TIGGER TRANSPOSABLE ELEMENT-DERIVED PROTEIN 3"/>
    <property type="match status" value="1"/>
</dbReference>
<keyword evidence="5" id="KW-1185">Reference proteome</keyword>
<dbReference type="GO" id="GO:0003677">
    <property type="term" value="F:DNA binding"/>
    <property type="evidence" value="ECO:0007669"/>
    <property type="project" value="UniProtKB-KW"/>
</dbReference>
<dbReference type="InterPro" id="IPR006600">
    <property type="entry name" value="HTH_CenpB_DNA-bd_dom"/>
</dbReference>
<evidence type="ECO:0000313" key="5">
    <source>
        <dbReference type="Proteomes" id="UP001165740"/>
    </source>
</evidence>
<gene>
    <name evidence="6 7 8" type="primary">LOC106071357</name>
</gene>
<feature type="compositionally biased region" description="Basic residues" evidence="3">
    <location>
        <begin position="1175"/>
        <end position="1185"/>
    </location>
</feature>
<dbReference type="PROSITE" id="PS51253">
    <property type="entry name" value="HTH_CENPB"/>
    <property type="match status" value="3"/>
</dbReference>
<dbReference type="InterPro" id="IPR050863">
    <property type="entry name" value="CenT-Element_Derived"/>
</dbReference>
<feature type="domain" description="HTH CENPB-type" evidence="4">
    <location>
        <begin position="703"/>
        <end position="773"/>
    </location>
</feature>
<accession>A0A9W2ZB58</accession>
<proteinExistence type="predicted"/>
<dbReference type="InterPro" id="IPR009057">
    <property type="entry name" value="Homeodomain-like_sf"/>
</dbReference>
<evidence type="ECO:0000259" key="4">
    <source>
        <dbReference type="PROSITE" id="PS51253"/>
    </source>
</evidence>
<dbReference type="SMART" id="SM00674">
    <property type="entry name" value="CENPB"/>
    <property type="match status" value="3"/>
</dbReference>
<evidence type="ECO:0000313" key="8">
    <source>
        <dbReference type="RefSeq" id="XP_055872281.1"/>
    </source>
</evidence>
<evidence type="ECO:0000256" key="3">
    <source>
        <dbReference type="SAM" id="MobiDB-lite"/>
    </source>
</evidence>
<dbReference type="RefSeq" id="XP_055872281.1">
    <property type="nucleotide sequence ID" value="XM_056016306.1"/>
</dbReference>
<dbReference type="GO" id="GO:0005634">
    <property type="term" value="C:nucleus"/>
    <property type="evidence" value="ECO:0007669"/>
    <property type="project" value="TreeGrafter"/>
</dbReference>
<name>A0A9W2ZB58_BIOGL</name>
<sequence length="1291" mass="145062">MELNRDFRCDVVSPGHTNLQEHFEGDAQGLALGQIASSVGLSNSKARQKYFIASNNGLKSIECSLSLQPDEIPQTAKENVDSNVINNSSEASVIKCRYNNGLAVGSFSQNEANISTSESSIFMHQTCFETHSTNLNHLAITNDDVDNGGVCLEATTEAESHCVKIEPCLYTESSSKFTPQSSSKTTAPEQSLLALLQDRQELLKLLGNQNVDKPLTNGQCKLLTKYVFINKSPKRKSKKKKFGVLYKKAFKHIYRSKLLLKKQNSDIPKAQTDGLSNITKKNGFKALASSNINGIQSSKKKKHKNESKAFSKKSNSSSEVQTNCYKRKVLSLTEKVEIIKAMDQADSSLASVLEQFGISKTLLWRILKRKEDILSKHDAGGQVNKKMRSKCIPGFDTKKNKNDFDEKDGSHPEEDEWLLSDFSGIRAKGKFRNRKDLTLEEKVKVIQALEAPGTKINAMAKKFGVSVSSISRINKNKDFIMQKSSSGDSSGKSKRSRECKDPELDRALLKWYRAIEKHHPDKKISISNVLLKEKAHDLASIMGKNYFPSDNWIIRWKHRHNLMSKSNMIHDRAELQRQDTVNIADILEKDGKLLEPSVQIKREDGVRHGEKPEQFFICEHCGVLTSNKKRKENQHLPGCPASAIRKDLTLEEKVQVVRALEEPGVKMIHLAKRYGVSASAISRIAKNRVDILARKASGLSNSQRKRDRTSKEPEIEKALCEWFKFQHEMGIHISGSMIREKARDIAQVMGKDFWPSESWVFRWRQRNNVSDMNAVLYANSENEDNELSHESTVMNADVEGISDIKVSFGAEMAPEKSLGENENQSQSKKKKDGESSEKKCKVPRSVMCEKCGFVSSRVKKSRIKNLRHAKGCPDMKPRHELTYETRAQMLKALDKPGATLSSVARQFGVSVSSMSRINANKERILNHCLDHSEQKRIRFCKEPEVAQCLYQWYLDKKAEGVHVTGTKLKEMARKMAADLGRDFKASSGWLGRWRHRYNIVSSTKGSDKTIDGSLKKKKQIKKQCQVSDGANQVVHYHPVTSDVHQDSLGSSTSLMTEHSDMQLGSQQNPQPPVFLHQRFSNPWEASSQQPSSCVWGKDFISPASSSIQNDGGIPVTYAYNDEIPKPVFHNIYEPFPGASYQVAMPIDSALLSRDFIKPDNNDDKMGQATSLTSHTSHHSIPHHSRALPANHGTASNLHHHIVTNQINIQHTSLQPSMHLSQISHPLPPPSPVLMDDDAEQQRQVMEAFRIMNSFAQKKSLGDHVQAALRTIEMTVKSQSKKNPSRQSYTSI</sequence>
<evidence type="ECO:0000256" key="1">
    <source>
        <dbReference type="ARBA" id="ARBA00023125"/>
    </source>
</evidence>
<dbReference type="Proteomes" id="UP001165740">
    <property type="component" value="Chromosome 17"/>
</dbReference>
<dbReference type="InterPro" id="IPR007889">
    <property type="entry name" value="HTH_Psq"/>
</dbReference>
<feature type="domain" description="HTH CENPB-type" evidence="4">
    <location>
        <begin position="492"/>
        <end position="566"/>
    </location>
</feature>
<dbReference type="Pfam" id="PF03221">
    <property type="entry name" value="HTH_Tnp_Tc5"/>
    <property type="match status" value="3"/>
</dbReference>
<dbReference type="RefSeq" id="XP_055872279.1">
    <property type="nucleotide sequence ID" value="XM_056016304.1"/>
</dbReference>
<organism evidence="5 6">
    <name type="scientific">Biomphalaria glabrata</name>
    <name type="common">Bloodfluke planorb</name>
    <name type="synonym">Freshwater snail</name>
    <dbReference type="NCBI Taxonomy" id="6526"/>
    <lineage>
        <taxon>Eukaryota</taxon>
        <taxon>Metazoa</taxon>
        <taxon>Spiralia</taxon>
        <taxon>Lophotrochozoa</taxon>
        <taxon>Mollusca</taxon>
        <taxon>Gastropoda</taxon>
        <taxon>Heterobranchia</taxon>
        <taxon>Euthyneura</taxon>
        <taxon>Panpulmonata</taxon>
        <taxon>Hygrophila</taxon>
        <taxon>Lymnaeoidea</taxon>
        <taxon>Planorbidae</taxon>
        <taxon>Biomphalaria</taxon>
    </lineage>
</organism>
<feature type="region of interest" description="Disordered" evidence="3">
    <location>
        <begin position="814"/>
        <end position="839"/>
    </location>
</feature>
<feature type="compositionally biased region" description="Basic and acidic residues" evidence="3">
    <location>
        <begin position="396"/>
        <end position="412"/>
    </location>
</feature>
<keyword evidence="1" id="KW-0238">DNA-binding</keyword>
<dbReference type="Gene3D" id="1.10.10.60">
    <property type="entry name" value="Homeodomain-like"/>
    <property type="match status" value="7"/>
</dbReference>
<dbReference type="RefSeq" id="XP_055872280.1">
    <property type="nucleotide sequence ID" value="XM_056016305.1"/>
</dbReference>
<evidence type="ECO:0000313" key="6">
    <source>
        <dbReference type="RefSeq" id="XP_055872279.1"/>
    </source>
</evidence>
<dbReference type="OrthoDB" id="6088476at2759"/>
<dbReference type="PANTHER" id="PTHR19303">
    <property type="entry name" value="TRANSPOSON"/>
    <property type="match status" value="1"/>
</dbReference>
<evidence type="ECO:0000313" key="7">
    <source>
        <dbReference type="RefSeq" id="XP_055872280.1"/>
    </source>
</evidence>
<protein>
    <submittedName>
        <fullName evidence="6 7">Uncharacterized protein LOC106071357</fullName>
    </submittedName>
</protein>
<evidence type="ECO:0000256" key="2">
    <source>
        <dbReference type="ARBA" id="ARBA00023242"/>
    </source>
</evidence>
<feature type="region of interest" description="Disordered" evidence="3">
    <location>
        <begin position="478"/>
        <end position="500"/>
    </location>
</feature>
<feature type="region of interest" description="Disordered" evidence="3">
    <location>
        <begin position="392"/>
        <end position="413"/>
    </location>
</feature>
<reference evidence="6 7" key="1">
    <citation type="submission" date="2025-04" db="UniProtKB">
        <authorList>
            <consortium name="RefSeq"/>
        </authorList>
    </citation>
    <scope>IDENTIFICATION</scope>
</reference>
<dbReference type="GeneID" id="106071357"/>
<feature type="region of interest" description="Disordered" evidence="3">
    <location>
        <begin position="295"/>
        <end position="314"/>
    </location>
</feature>
<dbReference type="Pfam" id="PF04218">
    <property type="entry name" value="CENP-B_N"/>
    <property type="match status" value="3"/>
</dbReference>
<feature type="region of interest" description="Disordered" evidence="3">
    <location>
        <begin position="1158"/>
        <end position="1188"/>
    </location>
</feature>